<evidence type="ECO:0000313" key="2">
    <source>
        <dbReference type="EMBL" id="PKZ15523.1"/>
    </source>
</evidence>
<dbReference type="EMBL" id="PKGU01000002">
    <property type="protein sequence ID" value="PKZ15523.1"/>
    <property type="molecule type" value="Genomic_DNA"/>
</dbReference>
<reference evidence="2 3" key="1">
    <citation type="submission" date="2017-12" db="EMBL/GenBank/DDBJ databases">
        <title>Phylogenetic diversity of female urinary microbiome.</title>
        <authorList>
            <person name="Thomas-White K."/>
            <person name="Wolfe A.J."/>
        </authorList>
    </citation>
    <scope>NUCLEOTIDE SEQUENCE [LARGE SCALE GENOMIC DNA]</scope>
    <source>
        <strain evidence="2 3">UMB0064</strain>
    </source>
</reference>
<sequence>MKSPDTQTITAMIAIIGAHISGEDDAAFATVEVSIEDLWLWAASPVFEAFLNTSEGKIDGSWALSSKPVEEQLVTVDGTEYSLAHTQTLPFFAQCKSDS</sequence>
<dbReference type="Proteomes" id="UP000242263">
    <property type="component" value="Unassembled WGS sequence"/>
</dbReference>
<accession>A0A2I1M5V5</accession>
<organism evidence="2 3">
    <name type="scientific">Alloscardovia omnicolens</name>
    <dbReference type="NCBI Taxonomy" id="419015"/>
    <lineage>
        <taxon>Bacteria</taxon>
        <taxon>Bacillati</taxon>
        <taxon>Actinomycetota</taxon>
        <taxon>Actinomycetes</taxon>
        <taxon>Bifidobacteriales</taxon>
        <taxon>Bifidobacteriaceae</taxon>
        <taxon>Alloscardovia</taxon>
    </lineage>
</organism>
<protein>
    <recommendedName>
        <fullName evidence="1">ApeA N-terminal domain-containing protein</fullName>
    </recommendedName>
</protein>
<evidence type="ECO:0000313" key="3">
    <source>
        <dbReference type="Proteomes" id="UP000242263"/>
    </source>
</evidence>
<dbReference type="Pfam" id="PF18862">
    <property type="entry name" value="ApeA_NTD1"/>
    <property type="match status" value="1"/>
</dbReference>
<name>A0A2I1M5V5_9BIFI</name>
<gene>
    <name evidence="2" type="ORF">CYJ32_03930</name>
</gene>
<proteinExistence type="predicted"/>
<comment type="caution">
    <text evidence="2">The sequence shown here is derived from an EMBL/GenBank/DDBJ whole genome shotgun (WGS) entry which is preliminary data.</text>
</comment>
<feature type="domain" description="ApeA N-terminal" evidence="1">
    <location>
        <begin position="6"/>
        <end position="91"/>
    </location>
</feature>
<dbReference type="InterPro" id="IPR041223">
    <property type="entry name" value="ApeA_NTD"/>
</dbReference>
<evidence type="ECO:0000259" key="1">
    <source>
        <dbReference type="Pfam" id="PF18862"/>
    </source>
</evidence>
<dbReference type="AlphaFoldDB" id="A0A2I1M5V5"/>